<name>A0AAD9CVB5_PAPLA</name>
<feature type="compositionally biased region" description="Low complexity" evidence="3">
    <location>
        <begin position="511"/>
        <end position="525"/>
    </location>
</feature>
<keyword evidence="1 2" id="KW-0238">DNA-binding</keyword>
<dbReference type="GO" id="GO:0000981">
    <property type="term" value="F:DNA-binding transcription factor activity, RNA polymerase II-specific"/>
    <property type="evidence" value="ECO:0007669"/>
    <property type="project" value="TreeGrafter"/>
</dbReference>
<feature type="region of interest" description="Disordered" evidence="3">
    <location>
        <begin position="163"/>
        <end position="192"/>
    </location>
</feature>
<feature type="compositionally biased region" description="Polar residues" evidence="3">
    <location>
        <begin position="292"/>
        <end position="305"/>
    </location>
</feature>
<evidence type="ECO:0000313" key="6">
    <source>
        <dbReference type="Proteomes" id="UP001182556"/>
    </source>
</evidence>
<feature type="region of interest" description="Disordered" evidence="3">
    <location>
        <begin position="511"/>
        <end position="582"/>
    </location>
</feature>
<feature type="DNA-binding region" description="Fork-head" evidence="2">
    <location>
        <begin position="418"/>
        <end position="509"/>
    </location>
</feature>
<dbReference type="PRINTS" id="PR00053">
    <property type="entry name" value="FORKHEAD"/>
</dbReference>
<dbReference type="InterPro" id="IPR036390">
    <property type="entry name" value="WH_DNA-bd_sf"/>
</dbReference>
<dbReference type="EMBL" id="JAODAN010000008">
    <property type="protein sequence ID" value="KAK1922711.1"/>
    <property type="molecule type" value="Genomic_DNA"/>
</dbReference>
<dbReference type="Pfam" id="PF00250">
    <property type="entry name" value="Forkhead"/>
    <property type="match status" value="1"/>
</dbReference>
<comment type="subcellular location">
    <subcellularLocation>
        <location evidence="2">Nucleus</location>
    </subcellularLocation>
</comment>
<feature type="domain" description="Fork-head" evidence="4">
    <location>
        <begin position="418"/>
        <end position="509"/>
    </location>
</feature>
<evidence type="ECO:0000256" key="1">
    <source>
        <dbReference type="ARBA" id="ARBA00023125"/>
    </source>
</evidence>
<dbReference type="PANTHER" id="PTHR11829">
    <property type="entry name" value="FORKHEAD BOX PROTEIN"/>
    <property type="match status" value="1"/>
</dbReference>
<keyword evidence="2" id="KW-0539">Nucleus</keyword>
<sequence>MFTSPASTHGPQTPARNATWPRYNPAPSIPPSTPISSLTHQLSLSFDHQSQTDSAYKVITQDNDDHNDNEIDDQTPPSSASPVIETPFVFRNNAYSIDPLASPPTPTTRSTSTPAIMGHYPDTPSPPSAYGINGGVIVGQHAGMMGSNPGTTATSCIRFTPSRPHHHQHDPFMAPPPPQPSFNKSTRPALRPTQSHNAVYPRRMTPLSISTAADNVTTPINALATPTGRSLISTDPIARPSTTGTVLEATASNVNANTTPYSVSTGVNAELSTSAPSSTSMQIASHGHQVHEASSINASSFATGLSSSAPSTHPHFHSHPHPSTPAVPINHSNNSSSAANSTPNYTDDLSFHTSSYGSYDTSFSSNSSGSPWTPGMSGSPHHSIVPPPFYHHQAYYDMYPTGKQLEPILQPGEMPAPRPPMSYAALIGEALLLAPPPHHLYVSEISESIKKRYAYYRQNPSKIYNGVRHQTSMCKAFVKLPRPFGDQSGGARKWAIRAGCESWFSGGGYHPPGSSPNLSATGRTKSGGKAKTTAKSKQLAVGTASPPSDKTKGQYEEGIWSPGPSSGPAFDGTGRPFYPYPQPPSAYAPPNYLPPGYHYLPVSHPHGPPGQYPAQHGGMGQQGTYMPMWPYQAPPPPSSSSHTPASSVPGQMYHRSNEPESGSSGSPDEQWREESQMGHQSGPSEHGSQASWDDKGHSPVSIHGTISPQSASPGPR</sequence>
<evidence type="ECO:0000313" key="5">
    <source>
        <dbReference type="EMBL" id="KAK1922711.1"/>
    </source>
</evidence>
<reference evidence="5" key="1">
    <citation type="submission" date="2023-02" db="EMBL/GenBank/DDBJ databases">
        <title>Identification and recombinant expression of a fungal hydrolase from Papiliotrema laurentii that hydrolyzes apple cutin and clears colloidal polyester polyurethane.</title>
        <authorList>
            <consortium name="DOE Joint Genome Institute"/>
            <person name="Roman V.A."/>
            <person name="Bojanowski C."/>
            <person name="Crable B.R."/>
            <person name="Wagner D.N."/>
            <person name="Hung C.S."/>
            <person name="Nadeau L.J."/>
            <person name="Schratz L."/>
            <person name="Haridas S."/>
            <person name="Pangilinan J."/>
            <person name="Lipzen A."/>
            <person name="Na H."/>
            <person name="Yan M."/>
            <person name="Ng V."/>
            <person name="Grigoriev I.V."/>
            <person name="Spatafora J.W."/>
            <person name="Barlow D."/>
            <person name="Biffinger J."/>
            <person name="Kelley-Loughnane N."/>
            <person name="Varaljay V.A."/>
            <person name="Crookes-Goodson W.J."/>
        </authorList>
    </citation>
    <scope>NUCLEOTIDE SEQUENCE</scope>
    <source>
        <strain evidence="5">5307AH</strain>
    </source>
</reference>
<feature type="compositionally biased region" description="Polar residues" evidence="3">
    <location>
        <begin position="704"/>
        <end position="716"/>
    </location>
</feature>
<dbReference type="Proteomes" id="UP001182556">
    <property type="component" value="Unassembled WGS sequence"/>
</dbReference>
<evidence type="ECO:0000256" key="2">
    <source>
        <dbReference type="PROSITE-ProRule" id="PRU00089"/>
    </source>
</evidence>
<accession>A0AAD9CVB5</accession>
<dbReference type="AlphaFoldDB" id="A0AAD9CVB5"/>
<protein>
    <recommendedName>
        <fullName evidence="4">Fork-head domain-containing protein</fullName>
    </recommendedName>
</protein>
<dbReference type="SUPFAM" id="SSF46785">
    <property type="entry name" value="Winged helix' DNA-binding domain"/>
    <property type="match status" value="1"/>
</dbReference>
<feature type="compositionally biased region" description="Polar residues" evidence="3">
    <location>
        <begin position="271"/>
        <end position="283"/>
    </location>
</feature>
<dbReference type="SMART" id="SM00339">
    <property type="entry name" value="FH"/>
    <property type="match status" value="1"/>
</dbReference>
<dbReference type="GO" id="GO:0005634">
    <property type="term" value="C:nucleus"/>
    <property type="evidence" value="ECO:0007669"/>
    <property type="project" value="UniProtKB-SubCell"/>
</dbReference>
<evidence type="ECO:0000256" key="3">
    <source>
        <dbReference type="SAM" id="MobiDB-lite"/>
    </source>
</evidence>
<organism evidence="5 6">
    <name type="scientific">Papiliotrema laurentii</name>
    <name type="common">Cryptococcus laurentii</name>
    <dbReference type="NCBI Taxonomy" id="5418"/>
    <lineage>
        <taxon>Eukaryota</taxon>
        <taxon>Fungi</taxon>
        <taxon>Dikarya</taxon>
        <taxon>Basidiomycota</taxon>
        <taxon>Agaricomycotina</taxon>
        <taxon>Tremellomycetes</taxon>
        <taxon>Tremellales</taxon>
        <taxon>Rhynchogastremaceae</taxon>
        <taxon>Papiliotrema</taxon>
    </lineage>
</organism>
<feature type="region of interest" description="Disordered" evidence="3">
    <location>
        <begin position="602"/>
        <end position="716"/>
    </location>
</feature>
<dbReference type="Gene3D" id="1.10.10.10">
    <property type="entry name" value="Winged helix-like DNA-binding domain superfamily/Winged helix DNA-binding domain"/>
    <property type="match status" value="1"/>
</dbReference>
<comment type="caution">
    <text evidence="5">The sequence shown here is derived from an EMBL/GenBank/DDBJ whole genome shotgun (WGS) entry which is preliminary data.</text>
</comment>
<feature type="compositionally biased region" description="Low complexity" evidence="3">
    <location>
        <begin position="639"/>
        <end position="649"/>
    </location>
</feature>
<dbReference type="InterPro" id="IPR050211">
    <property type="entry name" value="FOX_domain-containing"/>
</dbReference>
<feature type="compositionally biased region" description="Low complexity" evidence="3">
    <location>
        <begin position="332"/>
        <end position="341"/>
    </location>
</feature>
<feature type="region of interest" description="Disordered" evidence="3">
    <location>
        <begin position="1"/>
        <end position="36"/>
    </location>
</feature>
<keyword evidence="6" id="KW-1185">Reference proteome</keyword>
<dbReference type="InterPro" id="IPR001766">
    <property type="entry name" value="Fork_head_dom"/>
</dbReference>
<evidence type="ECO:0000259" key="4">
    <source>
        <dbReference type="PROSITE" id="PS50039"/>
    </source>
</evidence>
<proteinExistence type="predicted"/>
<feature type="region of interest" description="Disordered" evidence="3">
    <location>
        <begin position="271"/>
        <end position="345"/>
    </location>
</feature>
<feature type="compositionally biased region" description="Polar residues" evidence="3">
    <location>
        <begin position="1"/>
        <end position="16"/>
    </location>
</feature>
<dbReference type="PANTHER" id="PTHR11829:SF343">
    <property type="entry name" value="FORK-HEAD DOMAIN-CONTAINING PROTEIN"/>
    <property type="match status" value="1"/>
</dbReference>
<dbReference type="InterPro" id="IPR036388">
    <property type="entry name" value="WH-like_DNA-bd_sf"/>
</dbReference>
<feature type="region of interest" description="Disordered" evidence="3">
    <location>
        <begin position="95"/>
        <end position="115"/>
    </location>
</feature>
<dbReference type="PROSITE" id="PS50039">
    <property type="entry name" value="FORK_HEAD_3"/>
    <property type="match status" value="1"/>
</dbReference>
<feature type="compositionally biased region" description="Polar residues" evidence="3">
    <location>
        <begin position="181"/>
        <end position="192"/>
    </location>
</feature>
<feature type="compositionally biased region" description="Polar residues" evidence="3">
    <location>
        <begin position="677"/>
        <end position="691"/>
    </location>
</feature>
<feature type="region of interest" description="Disordered" evidence="3">
    <location>
        <begin position="62"/>
        <end position="83"/>
    </location>
</feature>
<dbReference type="GO" id="GO:0000978">
    <property type="term" value="F:RNA polymerase II cis-regulatory region sequence-specific DNA binding"/>
    <property type="evidence" value="ECO:0007669"/>
    <property type="project" value="TreeGrafter"/>
</dbReference>
<gene>
    <name evidence="5" type="ORF">DB88DRAFT_367265</name>
</gene>